<dbReference type="OrthoDB" id="406368at2759"/>
<protein>
    <submittedName>
        <fullName evidence="1">Uncharacterized protein</fullName>
    </submittedName>
</protein>
<organism evidence="1 2">
    <name type="scientific">Trichomonas vaginalis (strain ATCC PRA-98 / G3)</name>
    <dbReference type="NCBI Taxonomy" id="412133"/>
    <lineage>
        <taxon>Eukaryota</taxon>
        <taxon>Metamonada</taxon>
        <taxon>Parabasalia</taxon>
        <taxon>Trichomonadida</taxon>
        <taxon>Trichomonadidae</taxon>
        <taxon>Trichomonas</taxon>
    </lineage>
</organism>
<dbReference type="VEuPathDB" id="TrichDB:TVAGG3_0565160"/>
<dbReference type="EMBL" id="DS113194">
    <property type="protein sequence ID" value="EAY20875.1"/>
    <property type="molecule type" value="Genomic_DNA"/>
</dbReference>
<sequence>MNSLERLNTKTSRAPTINFEDIPYVEVQMPKTPRTYRPRNYFKFGTSAPQYTIKLRRPISDRTATSDIDIPDIRKIGGKKQKISDTDRGLFYIPTEGPDVIYTPRVAHTAKGGRISLRIPEKPNENPGPGAYSPKYDQPKYLTTLSRSQSNELWRANDTPGPGSYNIAPPIRKFKHWYRRCTAPPVENIIY</sequence>
<reference evidence="1" key="2">
    <citation type="journal article" date="2007" name="Science">
        <title>Draft genome sequence of the sexually transmitted pathogen Trichomonas vaginalis.</title>
        <authorList>
            <person name="Carlton J.M."/>
            <person name="Hirt R.P."/>
            <person name="Silva J.C."/>
            <person name="Delcher A.L."/>
            <person name="Schatz M."/>
            <person name="Zhao Q."/>
            <person name="Wortman J.R."/>
            <person name="Bidwell S.L."/>
            <person name="Alsmark U.C.M."/>
            <person name="Besteiro S."/>
            <person name="Sicheritz-Ponten T."/>
            <person name="Noel C.J."/>
            <person name="Dacks J.B."/>
            <person name="Foster P.G."/>
            <person name="Simillion C."/>
            <person name="Van de Peer Y."/>
            <person name="Miranda-Saavedra D."/>
            <person name="Barton G.J."/>
            <person name="Westrop G.D."/>
            <person name="Mueller S."/>
            <person name="Dessi D."/>
            <person name="Fiori P.L."/>
            <person name="Ren Q."/>
            <person name="Paulsen I."/>
            <person name="Zhang H."/>
            <person name="Bastida-Corcuera F.D."/>
            <person name="Simoes-Barbosa A."/>
            <person name="Brown M.T."/>
            <person name="Hayes R.D."/>
            <person name="Mukherjee M."/>
            <person name="Okumura C.Y."/>
            <person name="Schneider R."/>
            <person name="Smith A.J."/>
            <person name="Vanacova S."/>
            <person name="Villalvazo M."/>
            <person name="Haas B.J."/>
            <person name="Pertea M."/>
            <person name="Feldblyum T.V."/>
            <person name="Utterback T.R."/>
            <person name="Shu C.L."/>
            <person name="Osoegawa K."/>
            <person name="de Jong P.J."/>
            <person name="Hrdy I."/>
            <person name="Horvathova L."/>
            <person name="Zubacova Z."/>
            <person name="Dolezal P."/>
            <person name="Malik S.B."/>
            <person name="Logsdon J.M. Jr."/>
            <person name="Henze K."/>
            <person name="Gupta A."/>
            <person name="Wang C.C."/>
            <person name="Dunne R.L."/>
            <person name="Upcroft J.A."/>
            <person name="Upcroft P."/>
            <person name="White O."/>
            <person name="Salzberg S.L."/>
            <person name="Tang P."/>
            <person name="Chiu C.-H."/>
            <person name="Lee Y.-S."/>
            <person name="Embley T.M."/>
            <person name="Coombs G.H."/>
            <person name="Mottram J.C."/>
            <person name="Tachezy J."/>
            <person name="Fraser-Liggett C.M."/>
            <person name="Johnson P.J."/>
        </authorList>
    </citation>
    <scope>NUCLEOTIDE SEQUENCE [LARGE SCALE GENOMIC DNA]</scope>
    <source>
        <strain evidence="1">G3</strain>
    </source>
</reference>
<gene>
    <name evidence="1" type="ORF">TVAG_436990</name>
</gene>
<name>A2DFE7_TRIV3</name>
<dbReference type="KEGG" id="tva:5466420"/>
<dbReference type="RefSeq" id="XP_001581861.1">
    <property type="nucleotide sequence ID" value="XM_001581811.1"/>
</dbReference>
<accession>A2DFE7</accession>
<reference evidence="1" key="1">
    <citation type="submission" date="2006-10" db="EMBL/GenBank/DDBJ databases">
        <authorList>
            <person name="Amadeo P."/>
            <person name="Zhao Q."/>
            <person name="Wortman J."/>
            <person name="Fraser-Liggett C."/>
            <person name="Carlton J."/>
        </authorList>
    </citation>
    <scope>NUCLEOTIDE SEQUENCE</scope>
    <source>
        <strain evidence="1">G3</strain>
    </source>
</reference>
<keyword evidence="2" id="KW-1185">Reference proteome</keyword>
<evidence type="ECO:0000313" key="2">
    <source>
        <dbReference type="Proteomes" id="UP000001542"/>
    </source>
</evidence>
<dbReference type="VEuPathDB" id="TrichDB:TVAG_436990"/>
<proteinExistence type="predicted"/>
<dbReference type="Proteomes" id="UP000001542">
    <property type="component" value="Unassembled WGS sequence"/>
</dbReference>
<evidence type="ECO:0000313" key="1">
    <source>
        <dbReference type="EMBL" id="EAY20875.1"/>
    </source>
</evidence>
<dbReference type="AlphaFoldDB" id="A2DFE7"/>
<dbReference type="Pfam" id="PF07004">
    <property type="entry name" value="SHIPPO-rpt"/>
    <property type="match status" value="2"/>
</dbReference>
<dbReference type="InterPro" id="IPR010736">
    <property type="entry name" value="SHIPPO-rpt"/>
</dbReference>
<dbReference type="InParanoid" id="A2DFE7"/>